<proteinExistence type="predicted"/>
<accession>A0A8S3SG33</accession>
<keyword evidence="5" id="KW-1185">Reference proteome</keyword>
<protein>
    <recommendedName>
        <fullName evidence="3">B box-type domain-containing protein</fullName>
    </recommendedName>
</protein>
<dbReference type="PANTHER" id="PTHR25462">
    <property type="entry name" value="BONUS, ISOFORM C-RELATED"/>
    <property type="match status" value="1"/>
</dbReference>
<organism evidence="4 5">
    <name type="scientific">Mytilus edulis</name>
    <name type="common">Blue mussel</name>
    <dbReference type="NCBI Taxonomy" id="6550"/>
    <lineage>
        <taxon>Eukaryota</taxon>
        <taxon>Metazoa</taxon>
        <taxon>Spiralia</taxon>
        <taxon>Lophotrochozoa</taxon>
        <taxon>Mollusca</taxon>
        <taxon>Bivalvia</taxon>
        <taxon>Autobranchia</taxon>
        <taxon>Pteriomorphia</taxon>
        <taxon>Mytilida</taxon>
        <taxon>Mytiloidea</taxon>
        <taxon>Mytilidae</taxon>
        <taxon>Mytilinae</taxon>
        <taxon>Mytilus</taxon>
    </lineage>
</organism>
<evidence type="ECO:0000256" key="2">
    <source>
        <dbReference type="SAM" id="Coils"/>
    </source>
</evidence>
<dbReference type="PANTHER" id="PTHR25462:SF296">
    <property type="entry name" value="MEIOTIC P26, ISOFORM F"/>
    <property type="match status" value="1"/>
</dbReference>
<feature type="coiled-coil region" evidence="2">
    <location>
        <begin position="123"/>
        <end position="222"/>
    </location>
</feature>
<gene>
    <name evidence="4" type="ORF">MEDL_30847</name>
</gene>
<dbReference type="InterPro" id="IPR000315">
    <property type="entry name" value="Znf_B-box"/>
</dbReference>
<comment type="caution">
    <text evidence="4">The sequence shown here is derived from an EMBL/GenBank/DDBJ whole genome shotgun (WGS) entry which is preliminary data.</text>
</comment>
<keyword evidence="1" id="KW-0862">Zinc</keyword>
<dbReference type="AlphaFoldDB" id="A0A8S3SG33"/>
<evidence type="ECO:0000259" key="3">
    <source>
        <dbReference type="PROSITE" id="PS50119"/>
    </source>
</evidence>
<feature type="domain" description="B box-type" evidence="3">
    <location>
        <begin position="5"/>
        <end position="55"/>
    </location>
</feature>
<keyword evidence="1" id="KW-0479">Metal-binding</keyword>
<dbReference type="Proteomes" id="UP000683360">
    <property type="component" value="Unassembled WGS sequence"/>
</dbReference>
<dbReference type="SUPFAM" id="SSF101898">
    <property type="entry name" value="NHL repeat"/>
    <property type="match status" value="1"/>
</dbReference>
<reference evidence="4" key="1">
    <citation type="submission" date="2021-03" db="EMBL/GenBank/DDBJ databases">
        <authorList>
            <person name="Bekaert M."/>
        </authorList>
    </citation>
    <scope>NUCLEOTIDE SEQUENCE</scope>
</reference>
<dbReference type="InterPro" id="IPR011042">
    <property type="entry name" value="6-blade_b-propeller_TolB-like"/>
</dbReference>
<dbReference type="SMART" id="SM00336">
    <property type="entry name" value="BBOX"/>
    <property type="match status" value="1"/>
</dbReference>
<dbReference type="EMBL" id="CAJPWZ010001504">
    <property type="protein sequence ID" value="CAG2217145.1"/>
    <property type="molecule type" value="Genomic_DNA"/>
</dbReference>
<keyword evidence="2" id="KW-0175">Coiled coil</keyword>
<name>A0A8S3SG33_MYTED</name>
<keyword evidence="1" id="KW-0863">Zinc-finger</keyword>
<dbReference type="GO" id="GO:0008270">
    <property type="term" value="F:zinc ion binding"/>
    <property type="evidence" value="ECO:0007669"/>
    <property type="project" value="UniProtKB-KW"/>
</dbReference>
<dbReference type="Gene3D" id="2.120.10.30">
    <property type="entry name" value="TolB, C-terminal domain"/>
    <property type="match status" value="1"/>
</dbReference>
<evidence type="ECO:0000313" key="5">
    <source>
        <dbReference type="Proteomes" id="UP000683360"/>
    </source>
</evidence>
<dbReference type="InterPro" id="IPR047153">
    <property type="entry name" value="TRIM45/56/19-like"/>
</dbReference>
<dbReference type="CDD" id="cd19776">
    <property type="entry name" value="Bbox2_TRIM25_C-IV"/>
    <property type="match status" value="1"/>
</dbReference>
<sequence length="572" mass="65269">MATNDNTPFCDICQHRDLNKSAEDYCPQCEEAHCVDCRDHHKISKLSKSHQTISIDKYNKLPSFFKQISHNCQEHACILEFYCKSHDSLCCKICSISDHKECKEIIFIEDFLTPSKGHPSVALDNIEKVLKDLEINISSAIKDRSRNLSELRDQKQVIAKQIKEKRQEIDILLDNLEKALQENASVIEKEYSKQIEDVIAKLNEEKKKVDEIQKDIESVKRFATNIQIFIGSKTFQEKVSTNELSVQLLYDNGSFENLKMVSTFNEKLNELVNELKTFGNIKVENCEKHVSFSWKSNKSAQIFRSTPLEKSIENLGVRLVRKITIDYDGISGCAMSETGNLFFLPMYQNKLLSYSQTRECLSESRIDPKISNIGYDLSVVDSNTVAVSSGGNGYKIYFFDMESEKLRQVFDTGDFCYGFSHHNGSIMCCTYNKGIKIFDRLHQNLKNVRILPNAPQYVPNSYVTSNENNIFHSNCNDNSVICYDFSGQVQWKYTDSLIKRPHGITLDHKNNVYVAGSESSNIVVISKDGKQAKELVGSRDGISNPHALYFEKNKSILLVTNYNGVAFLYDVS</sequence>
<dbReference type="PROSITE" id="PS50119">
    <property type="entry name" value="ZF_BBOX"/>
    <property type="match status" value="1"/>
</dbReference>
<dbReference type="Gene3D" id="3.30.160.60">
    <property type="entry name" value="Classic Zinc Finger"/>
    <property type="match status" value="1"/>
</dbReference>
<evidence type="ECO:0000313" key="4">
    <source>
        <dbReference type="EMBL" id="CAG2217145.1"/>
    </source>
</evidence>
<evidence type="ECO:0000256" key="1">
    <source>
        <dbReference type="PROSITE-ProRule" id="PRU00024"/>
    </source>
</evidence>
<dbReference type="OrthoDB" id="6126246at2759"/>